<gene>
    <name evidence="2" type="ORF">LITE_LOCUS29632</name>
</gene>
<protein>
    <recommendedName>
        <fullName evidence="1">Replication protein A 70 kDa DNA-binding subunit B/D first OB fold domain-containing protein</fullName>
    </recommendedName>
</protein>
<comment type="caution">
    <text evidence="2">The sequence shown here is derived from an EMBL/GenBank/DDBJ whole genome shotgun (WGS) entry which is preliminary data.</text>
</comment>
<dbReference type="InterPro" id="IPR012340">
    <property type="entry name" value="NA-bd_OB-fold"/>
</dbReference>
<sequence length="156" mass="17678">MFSETKTKFLHELTVGDNTGVLKLRLIHSWKSTNPANPGYVYDYSTLWVDETGMLIHGLSDRNFAGHLESKLSTGSVYCIKEFITRPAKELYRPCMNNICISIVPATDFEDVTAFATDFVSDSFDFCQFESLRNRAGINTILTGRMYCAYALLNYV</sequence>
<keyword evidence="3" id="KW-1185">Reference proteome</keyword>
<evidence type="ECO:0000313" key="2">
    <source>
        <dbReference type="EMBL" id="CAI0448026.1"/>
    </source>
</evidence>
<accession>A0AAV0MNI2</accession>
<organism evidence="2 3">
    <name type="scientific">Linum tenue</name>
    <dbReference type="NCBI Taxonomy" id="586396"/>
    <lineage>
        <taxon>Eukaryota</taxon>
        <taxon>Viridiplantae</taxon>
        <taxon>Streptophyta</taxon>
        <taxon>Embryophyta</taxon>
        <taxon>Tracheophyta</taxon>
        <taxon>Spermatophyta</taxon>
        <taxon>Magnoliopsida</taxon>
        <taxon>eudicotyledons</taxon>
        <taxon>Gunneridae</taxon>
        <taxon>Pentapetalae</taxon>
        <taxon>rosids</taxon>
        <taxon>fabids</taxon>
        <taxon>Malpighiales</taxon>
        <taxon>Linaceae</taxon>
        <taxon>Linum</taxon>
    </lineage>
</organism>
<dbReference type="InterPro" id="IPR003871">
    <property type="entry name" value="RFA1B/D_OB_1st"/>
</dbReference>
<dbReference type="Proteomes" id="UP001154282">
    <property type="component" value="Unassembled WGS sequence"/>
</dbReference>
<feature type="domain" description="Replication protein A 70 kDa DNA-binding subunit B/D first OB fold" evidence="1">
    <location>
        <begin position="10"/>
        <end position="108"/>
    </location>
</feature>
<dbReference type="Gene3D" id="2.40.50.140">
    <property type="entry name" value="Nucleic acid-binding proteins"/>
    <property type="match status" value="1"/>
</dbReference>
<dbReference type="AlphaFoldDB" id="A0AAV0MNI2"/>
<proteinExistence type="predicted"/>
<evidence type="ECO:0000259" key="1">
    <source>
        <dbReference type="Pfam" id="PF02721"/>
    </source>
</evidence>
<evidence type="ECO:0000313" key="3">
    <source>
        <dbReference type="Proteomes" id="UP001154282"/>
    </source>
</evidence>
<dbReference type="SUPFAM" id="SSF50249">
    <property type="entry name" value="Nucleic acid-binding proteins"/>
    <property type="match status" value="1"/>
</dbReference>
<dbReference type="Pfam" id="PF02721">
    <property type="entry name" value="DUF223"/>
    <property type="match status" value="1"/>
</dbReference>
<reference evidence="2" key="1">
    <citation type="submission" date="2022-08" db="EMBL/GenBank/DDBJ databases">
        <authorList>
            <person name="Gutierrez-Valencia J."/>
        </authorList>
    </citation>
    <scope>NUCLEOTIDE SEQUENCE</scope>
</reference>
<dbReference type="EMBL" id="CAMGYJ010000007">
    <property type="protein sequence ID" value="CAI0448026.1"/>
    <property type="molecule type" value="Genomic_DNA"/>
</dbReference>
<name>A0AAV0MNI2_9ROSI</name>